<evidence type="ECO:0000256" key="2">
    <source>
        <dbReference type="SAM" id="MobiDB-lite"/>
    </source>
</evidence>
<feature type="region of interest" description="Disordered" evidence="2">
    <location>
        <begin position="332"/>
        <end position="352"/>
    </location>
</feature>
<reference evidence="3" key="1">
    <citation type="journal article" date="2020" name="Stud. Mycol.">
        <title>101 Dothideomycetes genomes: a test case for predicting lifestyles and emergence of pathogens.</title>
        <authorList>
            <person name="Haridas S."/>
            <person name="Albert R."/>
            <person name="Binder M."/>
            <person name="Bloem J."/>
            <person name="Labutti K."/>
            <person name="Salamov A."/>
            <person name="Andreopoulos B."/>
            <person name="Baker S."/>
            <person name="Barry K."/>
            <person name="Bills G."/>
            <person name="Bluhm B."/>
            <person name="Cannon C."/>
            <person name="Castanera R."/>
            <person name="Culley D."/>
            <person name="Daum C."/>
            <person name="Ezra D."/>
            <person name="Gonzalez J."/>
            <person name="Henrissat B."/>
            <person name="Kuo A."/>
            <person name="Liang C."/>
            <person name="Lipzen A."/>
            <person name="Lutzoni F."/>
            <person name="Magnuson J."/>
            <person name="Mondo S."/>
            <person name="Nolan M."/>
            <person name="Ohm R."/>
            <person name="Pangilinan J."/>
            <person name="Park H.-J."/>
            <person name="Ramirez L."/>
            <person name="Alfaro M."/>
            <person name="Sun H."/>
            <person name="Tritt A."/>
            <person name="Yoshinaga Y."/>
            <person name="Zwiers L.-H."/>
            <person name="Turgeon B."/>
            <person name="Goodwin S."/>
            <person name="Spatafora J."/>
            <person name="Crous P."/>
            <person name="Grigoriev I."/>
        </authorList>
    </citation>
    <scope>NUCLEOTIDE SEQUENCE</scope>
    <source>
        <strain evidence="3">CBS 133067</strain>
    </source>
</reference>
<sequence length="352" mass="39831">MCKIHQVWHGCGHTSYRIYSHCRRTVRHTSGDPACCCARGGSSSFLPYFLSRVNCGGCQFATFMEEWESRVDDTEMRLRKAEEELEEAYSNDATSEETLKQMKVVETLNVEQDEVQDRWNQEAWRLRQSFPPSAPATRRTLALQRPCTSHSPLRHELHPEDIEERVENSAEDGWVTVYPDSSSTMDHEGGDEEKQPDTHEWCEVAVLDEALEGEETLFISNGEGRENFDQLPLSQAEGMRTTRQSGQPLLAYGPLSSAEHPDTCNSTCESAVNCSGSLSSSEQNLTPSPNSVEHEIRTQEGNGTEFGAEQPTQKFKFPPEFTAWVLSIAEEVIREDRAEEKKRKETSTESNR</sequence>
<keyword evidence="1" id="KW-0175">Coiled coil</keyword>
<evidence type="ECO:0000256" key="1">
    <source>
        <dbReference type="SAM" id="Coils"/>
    </source>
</evidence>
<dbReference type="EMBL" id="ML978124">
    <property type="protein sequence ID" value="KAF2100363.1"/>
    <property type="molecule type" value="Genomic_DNA"/>
</dbReference>
<evidence type="ECO:0000313" key="4">
    <source>
        <dbReference type="Proteomes" id="UP000799772"/>
    </source>
</evidence>
<dbReference type="Proteomes" id="UP000799772">
    <property type="component" value="Unassembled WGS sequence"/>
</dbReference>
<keyword evidence="4" id="KW-1185">Reference proteome</keyword>
<feature type="coiled-coil region" evidence="1">
    <location>
        <begin position="64"/>
        <end position="98"/>
    </location>
</feature>
<proteinExistence type="predicted"/>
<gene>
    <name evidence="3" type="ORF">NA57DRAFT_54456</name>
</gene>
<protein>
    <submittedName>
        <fullName evidence="3">Uncharacterized protein</fullName>
    </submittedName>
</protein>
<name>A0A9P4M7F1_9PEZI</name>
<organism evidence="3 4">
    <name type="scientific">Rhizodiscina lignyota</name>
    <dbReference type="NCBI Taxonomy" id="1504668"/>
    <lineage>
        <taxon>Eukaryota</taxon>
        <taxon>Fungi</taxon>
        <taxon>Dikarya</taxon>
        <taxon>Ascomycota</taxon>
        <taxon>Pezizomycotina</taxon>
        <taxon>Dothideomycetes</taxon>
        <taxon>Pleosporomycetidae</taxon>
        <taxon>Aulographales</taxon>
        <taxon>Rhizodiscinaceae</taxon>
        <taxon>Rhizodiscina</taxon>
    </lineage>
</organism>
<accession>A0A9P4M7F1</accession>
<dbReference type="OrthoDB" id="3933435at2759"/>
<evidence type="ECO:0000313" key="3">
    <source>
        <dbReference type="EMBL" id="KAF2100363.1"/>
    </source>
</evidence>
<comment type="caution">
    <text evidence="3">The sequence shown here is derived from an EMBL/GenBank/DDBJ whole genome shotgun (WGS) entry which is preliminary data.</text>
</comment>
<feature type="region of interest" description="Disordered" evidence="2">
    <location>
        <begin position="129"/>
        <end position="154"/>
    </location>
</feature>
<dbReference type="AlphaFoldDB" id="A0A9P4M7F1"/>